<accession>U1NAV9</accession>
<reference evidence="1 2" key="1">
    <citation type="journal article" date="2013" name="PLoS ONE">
        <title>Assembly-driven community genomics of a hypersaline microbial ecosystem.</title>
        <authorList>
            <person name="Podell S."/>
            <person name="Ugalde J.A."/>
            <person name="Narasingarao P."/>
            <person name="Banfield J.F."/>
            <person name="Heidelberg K.B."/>
            <person name="Allen E.E."/>
        </authorList>
    </citation>
    <scope>NUCLEOTIDE SEQUENCE [LARGE SCALE GENOMIC DNA]</scope>
    <source>
        <strain evidence="2">J07HQW2</strain>
    </source>
</reference>
<evidence type="ECO:0000313" key="2">
    <source>
        <dbReference type="Proteomes" id="UP000030710"/>
    </source>
</evidence>
<name>U1NAV9_9EURY</name>
<dbReference type="Proteomes" id="UP000030710">
    <property type="component" value="Unassembled WGS sequence"/>
</dbReference>
<sequence length="32" mass="3545">MRLCESEVSIDVAQGEARLGESLFIYVSLLES</sequence>
<protein>
    <submittedName>
        <fullName evidence="1">Uncharacterized protein</fullName>
    </submittedName>
</protein>
<dbReference type="EMBL" id="KE356561">
    <property type="protein sequence ID" value="ERG93753.1"/>
    <property type="molecule type" value="Genomic_DNA"/>
</dbReference>
<dbReference type="AlphaFoldDB" id="U1NAV9"/>
<organism evidence="1 2">
    <name type="scientific">Haloquadratum walsbyi J07HQW2</name>
    <dbReference type="NCBI Taxonomy" id="1238425"/>
    <lineage>
        <taxon>Archaea</taxon>
        <taxon>Methanobacteriati</taxon>
        <taxon>Methanobacteriota</taxon>
        <taxon>Stenosarchaea group</taxon>
        <taxon>Halobacteria</taxon>
        <taxon>Halobacteriales</taxon>
        <taxon>Haloferacaceae</taxon>
        <taxon>Haloquadratum</taxon>
    </lineage>
</organism>
<evidence type="ECO:0000313" key="1">
    <source>
        <dbReference type="EMBL" id="ERG93753.1"/>
    </source>
</evidence>
<gene>
    <name evidence="1" type="ORF">J07HQW2_00187</name>
</gene>
<dbReference type="HOGENOM" id="CLU_3387455_0_0_2"/>
<proteinExistence type="predicted"/>
<dbReference type="STRING" id="1238425.J07HQW2_00187"/>